<evidence type="ECO:0000259" key="3">
    <source>
        <dbReference type="PROSITE" id="PS51184"/>
    </source>
</evidence>
<feature type="region of interest" description="Disordered" evidence="1">
    <location>
        <begin position="1"/>
        <end position="23"/>
    </location>
</feature>
<feature type="domain" description="JmjC" evidence="3">
    <location>
        <begin position="165"/>
        <end position="317"/>
    </location>
</feature>
<proteinExistence type="predicted"/>
<evidence type="ECO:0000256" key="2">
    <source>
        <dbReference type="SAM" id="Phobius"/>
    </source>
</evidence>
<dbReference type="SUPFAM" id="SSF51197">
    <property type="entry name" value="Clavaminate synthase-like"/>
    <property type="match status" value="1"/>
</dbReference>
<dbReference type="InterPro" id="IPR003347">
    <property type="entry name" value="JmjC_dom"/>
</dbReference>
<evidence type="ECO:0000256" key="1">
    <source>
        <dbReference type="SAM" id="MobiDB-lite"/>
    </source>
</evidence>
<dbReference type="PANTHER" id="PTHR12461">
    <property type="entry name" value="HYPOXIA-INDUCIBLE FACTOR 1 ALPHA INHIBITOR-RELATED"/>
    <property type="match status" value="1"/>
</dbReference>
<dbReference type="AlphaFoldDB" id="A0AA36MVM8"/>
<keyword evidence="2" id="KW-1133">Transmembrane helix</keyword>
<reference evidence="4" key="1">
    <citation type="submission" date="2023-08" db="EMBL/GenBank/DDBJ databases">
        <authorList>
            <person name="Chen Y."/>
            <person name="Shah S."/>
            <person name="Dougan E. K."/>
            <person name="Thang M."/>
            <person name="Chan C."/>
        </authorList>
    </citation>
    <scope>NUCLEOTIDE SEQUENCE</scope>
</reference>
<name>A0AA36MVM8_9DINO</name>
<feature type="compositionally biased region" description="Polar residues" evidence="1">
    <location>
        <begin position="11"/>
        <end position="23"/>
    </location>
</feature>
<feature type="compositionally biased region" description="Basic residues" evidence="1">
    <location>
        <begin position="1"/>
        <end position="10"/>
    </location>
</feature>
<sequence>MKKATKRRPASSRSAEATQPTSEGNVMGRRLAFAIWPTALLALLAAWTWQKQQAGDVPVLQWAPDKPLAAFLGARTRPVVLRNSLVTSWPALARWDFAYLAKSSRKSLQGLFHHTGPVFGPFYDEKRPLHGRHRIRRPDASYETNATLPLARLAVTFAPGNEPSEYWAFSGSLRDIDKALEKEVDLRELLSLYPQHSSVNLWLSMEGGVTPCHFDGFHNMYVQIAGVKRFLLLPPDSHASREFYPFLHPSYAQCRNRLADSPSGHVMEVTLQPGDLLYLPPFWLHEAVGLSPSISLNVWTGINDSQRMERILGMQIPGFRGGSPSATSPAGALSPETLSVSMAARFQLGSLLVLDVAKKLYNSTALVVSLFHSRFQFLKDSEALPPCPRHLCSSVAAWLRRNEAAPPALAAAGGAYAQRVAEELQAMQTENSIWFFNFIEAVALQAAGAPEHAGWMVECLAL</sequence>
<protein>
    <recommendedName>
        <fullName evidence="3">JmjC domain-containing protein</fullName>
    </recommendedName>
</protein>
<evidence type="ECO:0000313" key="5">
    <source>
        <dbReference type="Proteomes" id="UP001178507"/>
    </source>
</evidence>
<gene>
    <name evidence="4" type="ORF">EVOR1521_LOCUS12048</name>
</gene>
<evidence type="ECO:0000313" key="4">
    <source>
        <dbReference type="EMBL" id="CAJ1385442.1"/>
    </source>
</evidence>
<dbReference type="EMBL" id="CAUJNA010001236">
    <property type="protein sequence ID" value="CAJ1385442.1"/>
    <property type="molecule type" value="Genomic_DNA"/>
</dbReference>
<dbReference type="Proteomes" id="UP001178507">
    <property type="component" value="Unassembled WGS sequence"/>
</dbReference>
<dbReference type="InterPro" id="IPR041667">
    <property type="entry name" value="Cupin_8"/>
</dbReference>
<dbReference type="Pfam" id="PF13621">
    <property type="entry name" value="Cupin_8"/>
    <property type="match status" value="1"/>
</dbReference>
<organism evidence="4 5">
    <name type="scientific">Effrenium voratum</name>
    <dbReference type="NCBI Taxonomy" id="2562239"/>
    <lineage>
        <taxon>Eukaryota</taxon>
        <taxon>Sar</taxon>
        <taxon>Alveolata</taxon>
        <taxon>Dinophyceae</taxon>
        <taxon>Suessiales</taxon>
        <taxon>Symbiodiniaceae</taxon>
        <taxon>Effrenium</taxon>
    </lineage>
</organism>
<accession>A0AA36MVM8</accession>
<dbReference type="PROSITE" id="PS51184">
    <property type="entry name" value="JMJC"/>
    <property type="match status" value="1"/>
</dbReference>
<dbReference type="Gene3D" id="2.60.120.650">
    <property type="entry name" value="Cupin"/>
    <property type="match status" value="1"/>
</dbReference>
<dbReference type="SMART" id="SM00558">
    <property type="entry name" value="JmjC"/>
    <property type="match status" value="1"/>
</dbReference>
<comment type="caution">
    <text evidence="4">The sequence shown here is derived from an EMBL/GenBank/DDBJ whole genome shotgun (WGS) entry which is preliminary data.</text>
</comment>
<keyword evidence="5" id="KW-1185">Reference proteome</keyword>
<keyword evidence="2" id="KW-0472">Membrane</keyword>
<feature type="transmembrane region" description="Helical" evidence="2">
    <location>
        <begin position="31"/>
        <end position="49"/>
    </location>
</feature>
<dbReference type="PANTHER" id="PTHR12461:SF105">
    <property type="entry name" value="HYPOXIA-INDUCIBLE FACTOR 1-ALPHA INHIBITOR"/>
    <property type="match status" value="1"/>
</dbReference>
<keyword evidence="2" id="KW-0812">Transmembrane</keyword>